<dbReference type="PANTHER" id="PTHR48258:SF12">
    <property type="entry name" value="TRANSPOSON PROTEIN, CACTA, EN_SPM SUB-CLASS"/>
    <property type="match status" value="1"/>
</dbReference>
<reference evidence="7" key="2">
    <citation type="journal article" date="2008" name="Nucleic Acids Res.">
        <title>The rice annotation project database (RAP-DB): 2008 update.</title>
        <authorList>
            <consortium name="The rice annotation project (RAP)"/>
        </authorList>
    </citation>
    <scope>GENOME REANNOTATION</scope>
    <source>
        <strain evidence="7">cv. Nipponbare</strain>
    </source>
</reference>
<dbReference type="EMBL" id="AC145364">
    <property type="protein sequence ID" value="AAX96683.1"/>
    <property type="molecule type" value="Genomic_DNA"/>
</dbReference>
<evidence type="ECO:0000259" key="4">
    <source>
        <dbReference type="Pfam" id="PF13960"/>
    </source>
</evidence>
<feature type="compositionally biased region" description="Basic residues" evidence="1">
    <location>
        <begin position="717"/>
        <end position="727"/>
    </location>
</feature>
<dbReference type="Pfam" id="PF02992">
    <property type="entry name" value="Transposase_21"/>
    <property type="match status" value="1"/>
</dbReference>
<dbReference type="Pfam" id="PF13960">
    <property type="entry name" value="DUF4218"/>
    <property type="match status" value="1"/>
</dbReference>
<sequence>MDHMKLENEEYVEGQDTTELDNETNIPDDWMTISMSRLRVNDGLDAHWCYDCQLQDVVKRLAFLQKHEFRVKVSNKTTYDVKCTKPGCPWRVHGYKPQNKNLWVASRVKHHTCLLENMTTAFVAQMVYSKVVRKTPLSPFTIMHDVEKEYAYEISYDEVMQARNSGTHMAILDGENENVENVLHRAFWSFGCMMEAIRNCIPLLCVNDTVMTGKYRGTILTAIGVEADDAKVLCPCVNCRNRITQNYDRVKTHLRCAGILQSYTKWIHHGEKYDAPSLVFAPVSGNPRNIPISGAHKSNVVEVGDGRLDNMEGLLNAAFGREDSFESISSASIVDDGIYFESSYAEPNMVEDENNTFGDGHNGGEQDMFTRMLKDEKQNYIMGVINFRGLGYQKIHACPKDCVLFRGDKANQESCDVCGSSRWITDKNGYPVESKGKKKPAKVLRYFPLIPRIQRLFSTEQTSGEMRWHEEGRTKDRLLRHPADGEGWNDLNTRYPGFSANARNVRLGLASDGLNPFRNMSSKHSTWPVMLIPYNLPPWICMKQTSLILSMIIPGPHSPGNDIDVYLEPLVDELLQLWEGVETYDASARKKFSLRAALLWTLNDFPALAYLYGWSTGGKYACPSCATLTKSFRLKKGGKFCYMGHRRWLPPDHKYRELGSQFDGTEEKEIAPKTLNGTSVLEMLQGRVFVFGKKVSIAKMSKRKIQAKKNTNDKGSNRKLKGKRKTCKEKSSDNPRKSKKKPEDWLKKRSIFFKLEYWECNKLRHNLDMMHIKKNVCDNLIGTLLDISSKTKDDLNARLDLVNIGIRPELHLTIDDKGKQILLPAPFTMSREKKEILCSVIQNIKTPDGYASNICRCVNMKDCTLNGLKSHDCHVLLEDILPIALRSCYPSKDVMHIVNELARFFKKLCSKVIDVSELDELQRSIVMTLCDMERVFLPSFFTIMVHLLVHLVEEVKLGGPVHYRWMYPLERSFVRIKALVRNRAYPEGSIAEGYIADECLTYCSRFLDETTRFTRPPRNPDPSDNTKDLYMFESAGESIGKAITVARFDNQFLVQAHRYVLRHCDELEDFRKEFLDEEKRKLPHTTSLTQSVIDRLINRSFADWLEQKVLENGAEIDEKTRALAAKPNKTVVRYSGYIINGFRFHTMSRQAGRCTQNSGVVNVADDGVNYYGRLSDIVELSYRNYKAGMKNDEFRFSLVNFSRKIHTGEKLDDDPFVFSSQVEQVFYSEDPNTEGWHVVCQMQGINANRSKMSTLPDDFCQSPDILSSGVLRPLGPENQCSTNSDIFYMNSQVKMGYKYCLITFR</sequence>
<evidence type="ECO:0000313" key="6">
    <source>
        <dbReference type="EMBL" id="AAX96683.1"/>
    </source>
</evidence>
<dbReference type="PANTHER" id="PTHR48258">
    <property type="entry name" value="DUF4218 DOMAIN-CONTAINING PROTEIN-RELATED"/>
    <property type="match status" value="1"/>
</dbReference>
<organism evidence="6 7">
    <name type="scientific">Oryza sativa subsp. japonica</name>
    <name type="common">Rice</name>
    <dbReference type="NCBI Taxonomy" id="39947"/>
    <lineage>
        <taxon>Eukaryota</taxon>
        <taxon>Viridiplantae</taxon>
        <taxon>Streptophyta</taxon>
        <taxon>Embryophyta</taxon>
        <taxon>Tracheophyta</taxon>
        <taxon>Spermatophyta</taxon>
        <taxon>Magnoliopsida</taxon>
        <taxon>Liliopsida</taxon>
        <taxon>Poales</taxon>
        <taxon>Poaceae</taxon>
        <taxon>BOP clade</taxon>
        <taxon>Oryzoideae</taxon>
        <taxon>Oryzeae</taxon>
        <taxon>Oryzinae</taxon>
        <taxon>Oryza</taxon>
        <taxon>Oryza sativa</taxon>
    </lineage>
</organism>
<evidence type="ECO:0000256" key="1">
    <source>
        <dbReference type="SAM" id="MobiDB-lite"/>
    </source>
</evidence>
<dbReference type="InterPro" id="IPR025452">
    <property type="entry name" value="DUF4218"/>
</dbReference>
<feature type="compositionally biased region" description="Basic and acidic residues" evidence="1">
    <location>
        <begin position="728"/>
        <end position="742"/>
    </location>
</feature>
<name>Q2R7Q7_ORYSJ</name>
<feature type="domain" description="DUF4216" evidence="3">
    <location>
        <begin position="1186"/>
        <end position="1239"/>
    </location>
</feature>
<reference evidence="7" key="1">
    <citation type="journal article" date="2005" name="Nature">
        <title>The map-based sequence of the rice genome.</title>
        <authorList>
            <consortium name="International rice genome sequencing project (IRGSP)"/>
            <person name="Matsumoto T."/>
            <person name="Wu J."/>
            <person name="Kanamori H."/>
            <person name="Katayose Y."/>
            <person name="Fujisawa M."/>
            <person name="Namiki N."/>
            <person name="Mizuno H."/>
            <person name="Yamamoto K."/>
            <person name="Antonio B.A."/>
            <person name="Baba T."/>
            <person name="Sakata K."/>
            <person name="Nagamura Y."/>
            <person name="Aoki H."/>
            <person name="Arikawa K."/>
            <person name="Arita K."/>
            <person name="Bito T."/>
            <person name="Chiden Y."/>
            <person name="Fujitsuka N."/>
            <person name="Fukunaka R."/>
            <person name="Hamada M."/>
            <person name="Harada C."/>
            <person name="Hayashi A."/>
            <person name="Hijishita S."/>
            <person name="Honda M."/>
            <person name="Hosokawa S."/>
            <person name="Ichikawa Y."/>
            <person name="Idonuma A."/>
            <person name="Iijima M."/>
            <person name="Ikeda M."/>
            <person name="Ikeno M."/>
            <person name="Ito K."/>
            <person name="Ito S."/>
            <person name="Ito T."/>
            <person name="Ito Y."/>
            <person name="Ito Y."/>
            <person name="Iwabuchi A."/>
            <person name="Kamiya K."/>
            <person name="Karasawa W."/>
            <person name="Kurita K."/>
            <person name="Katagiri S."/>
            <person name="Kikuta A."/>
            <person name="Kobayashi H."/>
            <person name="Kobayashi N."/>
            <person name="Machita K."/>
            <person name="Maehara T."/>
            <person name="Masukawa M."/>
            <person name="Mizubayashi T."/>
            <person name="Mukai Y."/>
            <person name="Nagasaki H."/>
            <person name="Nagata Y."/>
            <person name="Naito S."/>
            <person name="Nakashima M."/>
            <person name="Nakama Y."/>
            <person name="Nakamichi Y."/>
            <person name="Nakamura M."/>
            <person name="Meguro A."/>
            <person name="Negishi M."/>
            <person name="Ohta I."/>
            <person name="Ohta T."/>
            <person name="Okamoto M."/>
            <person name="Ono N."/>
            <person name="Saji S."/>
            <person name="Sakaguchi M."/>
            <person name="Sakai K."/>
            <person name="Shibata M."/>
            <person name="Shimokawa T."/>
            <person name="Song J."/>
            <person name="Takazaki Y."/>
            <person name="Terasawa K."/>
            <person name="Tsugane M."/>
            <person name="Tsuji K."/>
            <person name="Ueda S."/>
            <person name="Waki K."/>
            <person name="Yamagata H."/>
            <person name="Yamamoto M."/>
            <person name="Yamamoto S."/>
            <person name="Yamane H."/>
            <person name="Yoshiki S."/>
            <person name="Yoshihara R."/>
            <person name="Yukawa K."/>
            <person name="Zhong H."/>
            <person name="Yano M."/>
            <person name="Yuan Q."/>
            <person name="Ouyang S."/>
            <person name="Liu J."/>
            <person name="Jones K.M."/>
            <person name="Gansberger K."/>
            <person name="Moffat K."/>
            <person name="Hill J."/>
            <person name="Bera J."/>
            <person name="Fadrosh D."/>
            <person name="Jin S."/>
            <person name="Johri S."/>
            <person name="Kim M."/>
            <person name="Overton L."/>
            <person name="Reardon M."/>
            <person name="Tsitrin T."/>
            <person name="Vuong H."/>
            <person name="Weaver B."/>
            <person name="Ciecko A."/>
            <person name="Tallon L."/>
            <person name="Jackson J."/>
            <person name="Pai G."/>
            <person name="Aken S.V."/>
            <person name="Utterback T."/>
            <person name="Reidmuller S."/>
            <person name="Feldblyum T."/>
            <person name="Hsiao J."/>
            <person name="Zismann V."/>
            <person name="Iobst S."/>
            <person name="de Vazeille A.R."/>
            <person name="Buell C.R."/>
            <person name="Ying K."/>
            <person name="Li Y."/>
            <person name="Lu T."/>
            <person name="Huang Y."/>
            <person name="Zhao Q."/>
            <person name="Feng Q."/>
            <person name="Zhang L."/>
            <person name="Zhu J."/>
            <person name="Weng Q."/>
            <person name="Mu J."/>
            <person name="Lu Y."/>
            <person name="Fan D."/>
            <person name="Liu Y."/>
            <person name="Guan J."/>
            <person name="Zhang Y."/>
            <person name="Yu S."/>
            <person name="Liu X."/>
            <person name="Zhang Y."/>
            <person name="Hong G."/>
            <person name="Han B."/>
            <person name="Choisne N."/>
            <person name="Demange N."/>
            <person name="Orjeda G."/>
            <person name="Samain S."/>
            <person name="Cattolico L."/>
            <person name="Pelletier E."/>
            <person name="Couloux A."/>
            <person name="Segurens B."/>
            <person name="Wincker P."/>
            <person name="D'Hont A."/>
            <person name="Scarpelli C."/>
            <person name="Weissenbach J."/>
            <person name="Salanoubat M."/>
            <person name="Quetier F."/>
            <person name="Yu Y."/>
            <person name="Kim H.R."/>
            <person name="Rambo T."/>
            <person name="Currie J."/>
            <person name="Collura K."/>
            <person name="Luo M."/>
            <person name="Yang T."/>
            <person name="Ammiraju J.S.S."/>
            <person name="Engler F."/>
            <person name="Soderlund C."/>
            <person name="Wing R.A."/>
            <person name="Palmer L.E."/>
            <person name="de la Bastide M."/>
            <person name="Spiegel L."/>
            <person name="Nascimento L."/>
            <person name="Zutavern T."/>
            <person name="O'Shaughnessy A."/>
            <person name="Dike S."/>
            <person name="Dedhia N."/>
            <person name="Preston R."/>
            <person name="Balija V."/>
            <person name="McCombie W.R."/>
            <person name="Chow T."/>
            <person name="Chen H."/>
            <person name="Chung M."/>
            <person name="Chen C."/>
            <person name="Shaw J."/>
            <person name="Wu H."/>
            <person name="Hsiao K."/>
            <person name="Chao Y."/>
            <person name="Chu M."/>
            <person name="Cheng C."/>
            <person name="Hour A."/>
            <person name="Lee P."/>
            <person name="Lin S."/>
            <person name="Lin Y."/>
            <person name="Liou J."/>
            <person name="Liu S."/>
            <person name="Hsing Y."/>
            <person name="Raghuvanshi S."/>
            <person name="Mohanty A."/>
            <person name="Bharti A.K."/>
            <person name="Gaur A."/>
            <person name="Gupta V."/>
            <person name="Kumar D."/>
            <person name="Ravi V."/>
            <person name="Vij S."/>
            <person name="Kapur A."/>
            <person name="Khurana P."/>
            <person name="Khurana P."/>
            <person name="Khurana J.P."/>
            <person name="Tyagi A.K."/>
            <person name="Gaikwad K."/>
            <person name="Singh A."/>
            <person name="Dalal V."/>
            <person name="Srivastava S."/>
            <person name="Dixit A."/>
            <person name="Pal A.K."/>
            <person name="Ghazi I.A."/>
            <person name="Yadav M."/>
            <person name="Pandit A."/>
            <person name="Bhargava A."/>
            <person name="Sureshbabu K."/>
            <person name="Batra K."/>
            <person name="Sharma T.R."/>
            <person name="Mohapatra T."/>
            <person name="Singh N.K."/>
            <person name="Messing J."/>
            <person name="Nelson A.B."/>
            <person name="Fuks G."/>
            <person name="Kavchok S."/>
            <person name="Keizer G."/>
            <person name="Linton E."/>
            <person name="Llaca V."/>
            <person name="Song R."/>
            <person name="Tanyolac B."/>
            <person name="Young S."/>
            <person name="Ho-Il K."/>
            <person name="Hahn J.H."/>
            <person name="Sangsakoo G."/>
            <person name="Vanavichit A."/>
            <person name="de Mattos Luiz.A.T."/>
            <person name="Zimmer P.D."/>
            <person name="Malone G."/>
            <person name="Dellagostin O."/>
            <person name="de Oliveira A.C."/>
            <person name="Bevan M."/>
            <person name="Bancroft I."/>
            <person name="Minx P."/>
            <person name="Cordum H."/>
            <person name="Wilson R."/>
            <person name="Cheng Z."/>
            <person name="Jin W."/>
            <person name="Jiang J."/>
            <person name="Leong S.A."/>
            <person name="Iwama H."/>
            <person name="Gojobori T."/>
            <person name="Itoh T."/>
            <person name="Niimura Y."/>
            <person name="Fujii Y."/>
            <person name="Habara T."/>
            <person name="Sakai H."/>
            <person name="Sato Y."/>
            <person name="Wilson G."/>
            <person name="Kumar K."/>
            <person name="McCouch S."/>
            <person name="Juretic N."/>
            <person name="Hoen D."/>
            <person name="Wright S."/>
            <person name="Bruskiewich R."/>
            <person name="Bureau T."/>
            <person name="Miyao A."/>
            <person name="Hirochika H."/>
            <person name="Nishikawa T."/>
            <person name="Kadowaki K."/>
            <person name="Sugiura M."/>
            <person name="Burr B."/>
            <person name="Sasaki T."/>
        </authorList>
    </citation>
    <scope>NUCLEOTIDE SEQUENCE [LARGE SCALE GENOMIC DNA]</scope>
    <source>
        <strain evidence="7">cv. Nipponbare</strain>
    </source>
</reference>
<evidence type="ECO:0000313" key="7">
    <source>
        <dbReference type="Proteomes" id="UP000000763"/>
    </source>
</evidence>
<dbReference type="InterPro" id="IPR004332">
    <property type="entry name" value="Transposase_MuDR"/>
</dbReference>
<dbReference type="InterPro" id="IPR004242">
    <property type="entry name" value="Transposase_21"/>
</dbReference>
<dbReference type="InterPro" id="IPR025312">
    <property type="entry name" value="DUF4216"/>
</dbReference>
<accession>Q2R7Q7</accession>
<dbReference type="InterPro" id="IPR029480">
    <property type="entry name" value="Transpos_assoc"/>
</dbReference>
<dbReference type="Pfam" id="PF13952">
    <property type="entry name" value="DUF4216"/>
    <property type="match status" value="1"/>
</dbReference>
<proteinExistence type="predicted"/>
<evidence type="ECO:0000259" key="3">
    <source>
        <dbReference type="Pfam" id="PF13952"/>
    </source>
</evidence>
<evidence type="ECO:0000259" key="5">
    <source>
        <dbReference type="Pfam" id="PF13963"/>
    </source>
</evidence>
<feature type="domain" description="Transposase MuDR plant" evidence="2">
    <location>
        <begin position="56"/>
        <end position="101"/>
    </location>
</feature>
<dbReference type="Proteomes" id="UP000000763">
    <property type="component" value="Chromosome 11"/>
</dbReference>
<dbReference type="Pfam" id="PF03108">
    <property type="entry name" value="DBD_Tnp_Mut"/>
    <property type="match status" value="1"/>
</dbReference>
<evidence type="ECO:0000259" key="2">
    <source>
        <dbReference type="Pfam" id="PF03108"/>
    </source>
</evidence>
<feature type="region of interest" description="Disordered" evidence="1">
    <location>
        <begin position="702"/>
        <end position="742"/>
    </location>
</feature>
<dbReference type="Pfam" id="PF13963">
    <property type="entry name" value="Transpos_assoc"/>
    <property type="match status" value="1"/>
</dbReference>
<protein>
    <submittedName>
        <fullName evidence="6">Transposon protein, putative, CACTA, En/Spm sub-class</fullName>
    </submittedName>
</protein>
<gene>
    <name evidence="6" type="ordered locus">LOC_Os11g15290</name>
</gene>
<feature type="domain" description="DUF4218" evidence="4">
    <location>
        <begin position="908"/>
        <end position="1019"/>
    </location>
</feature>
<feature type="domain" description="Transposase-associated" evidence="5">
    <location>
        <begin position="226"/>
        <end position="271"/>
    </location>
</feature>